<evidence type="ECO:0000313" key="5">
    <source>
        <dbReference type="Proteomes" id="UP000503251"/>
    </source>
</evidence>
<feature type="transmembrane region" description="Helical" evidence="1">
    <location>
        <begin position="97"/>
        <end position="120"/>
    </location>
</feature>
<gene>
    <name evidence="3" type="ORF">DQK91_14505</name>
    <name evidence="2" type="ORF">E8L03_06955</name>
</gene>
<dbReference type="PANTHER" id="PTHR36111:SF2">
    <property type="entry name" value="INNER MEMBRANE PROTEIN"/>
    <property type="match status" value="1"/>
</dbReference>
<proteinExistence type="predicted"/>
<reference evidence="2 5" key="2">
    <citation type="submission" date="2019-04" db="EMBL/GenBank/DDBJ databases">
        <title>Isolation and culture of sulfate reducing bacteria from the cold seep of the South China Sea.</title>
        <authorList>
            <person name="Sun C."/>
            <person name="Liu R."/>
        </authorList>
    </citation>
    <scope>NUCLEOTIDE SEQUENCE [LARGE SCALE GENOMIC DNA]</scope>
    <source>
        <strain evidence="2 5">CS1</strain>
    </source>
</reference>
<name>A0A6P1ZDH6_9BACT</name>
<feature type="transmembrane region" description="Helical" evidence="1">
    <location>
        <begin position="208"/>
        <end position="227"/>
    </location>
</feature>
<keyword evidence="1" id="KW-0812">Transmembrane</keyword>
<dbReference type="EMBL" id="CP039543">
    <property type="protein sequence ID" value="QJT08679.1"/>
    <property type="molecule type" value="Genomic_DNA"/>
</dbReference>
<dbReference type="AlphaFoldDB" id="A0A6P1ZDH6"/>
<feature type="transmembrane region" description="Helical" evidence="1">
    <location>
        <begin position="182"/>
        <end position="202"/>
    </location>
</feature>
<sequence>MLPIGTIVNIAAVIAGGSIGLVAHGRMPDRVRTIVFQGLGLCTLVIGMQMAFKVPNPLVLIFSVVLGAIAGELLNLEDRFMALAEKLKKKVGSKSDHFTDGMITAFLIFCVGPLTILGAFDEGLRGDPALLLTKSMLDGFASIALASTYGVGVLFSIIPLAIYQFGLTFFASSLQTIFSDPVITALTATGGTLILGIGINLLELARIRLSNLLPALVIVVLITMALGA</sequence>
<feature type="transmembrane region" description="Helical" evidence="1">
    <location>
        <begin position="34"/>
        <end position="52"/>
    </location>
</feature>
<dbReference type="Pfam" id="PF04474">
    <property type="entry name" value="DUF554"/>
    <property type="match status" value="1"/>
</dbReference>
<organism evidence="3 4">
    <name type="scientific">Oceanidesulfovibrio marinus</name>
    <dbReference type="NCBI Taxonomy" id="370038"/>
    <lineage>
        <taxon>Bacteria</taxon>
        <taxon>Pseudomonadati</taxon>
        <taxon>Thermodesulfobacteriota</taxon>
        <taxon>Desulfovibrionia</taxon>
        <taxon>Desulfovibrionales</taxon>
        <taxon>Desulfovibrionaceae</taxon>
        <taxon>Oceanidesulfovibrio</taxon>
    </lineage>
</organism>
<keyword evidence="1" id="KW-0472">Membrane</keyword>
<dbReference type="RefSeq" id="WP_144306104.1">
    <property type="nucleotide sequence ID" value="NZ_CP039543.1"/>
</dbReference>
<evidence type="ECO:0000256" key="1">
    <source>
        <dbReference type="SAM" id="Phobius"/>
    </source>
</evidence>
<dbReference type="OrthoDB" id="9797976at2"/>
<reference evidence="3 4" key="1">
    <citation type="submission" date="2018-06" db="EMBL/GenBank/DDBJ databases">
        <title>Complete genome of Desulfovibrio marinus P48SEP.</title>
        <authorList>
            <person name="Crispim J.S."/>
            <person name="Vidigal P.M.P."/>
            <person name="Silva L.C.F."/>
            <person name="Araujo L.C."/>
            <person name="Laguardia C.N."/>
            <person name="Dias R.S."/>
            <person name="Sousa M.P."/>
            <person name="Paula S.O."/>
            <person name="Silva C."/>
        </authorList>
    </citation>
    <scope>NUCLEOTIDE SEQUENCE [LARGE SCALE GENOMIC DNA]</scope>
    <source>
        <strain evidence="3 4">P48SEP</strain>
    </source>
</reference>
<accession>A0A6P1ZDH6</accession>
<keyword evidence="5" id="KW-1185">Reference proteome</keyword>
<dbReference type="Proteomes" id="UP000434052">
    <property type="component" value="Unassembled WGS sequence"/>
</dbReference>
<evidence type="ECO:0000313" key="4">
    <source>
        <dbReference type="Proteomes" id="UP000434052"/>
    </source>
</evidence>
<feature type="transmembrane region" description="Helical" evidence="1">
    <location>
        <begin position="140"/>
        <end position="170"/>
    </location>
</feature>
<evidence type="ECO:0000313" key="2">
    <source>
        <dbReference type="EMBL" id="QJT08679.1"/>
    </source>
</evidence>
<dbReference type="InterPro" id="IPR007563">
    <property type="entry name" value="DUF554"/>
</dbReference>
<evidence type="ECO:0000313" key="3">
    <source>
        <dbReference type="EMBL" id="TVM32485.1"/>
    </source>
</evidence>
<feature type="transmembrane region" description="Helical" evidence="1">
    <location>
        <begin position="6"/>
        <end position="22"/>
    </location>
</feature>
<dbReference type="Proteomes" id="UP000503251">
    <property type="component" value="Chromosome"/>
</dbReference>
<protein>
    <submittedName>
        <fullName evidence="3">DUF554 domain-containing protein</fullName>
    </submittedName>
</protein>
<dbReference type="PANTHER" id="PTHR36111">
    <property type="entry name" value="INNER MEMBRANE PROTEIN-RELATED"/>
    <property type="match status" value="1"/>
</dbReference>
<dbReference type="EMBL" id="QMIF01000010">
    <property type="protein sequence ID" value="TVM32485.1"/>
    <property type="molecule type" value="Genomic_DNA"/>
</dbReference>
<keyword evidence="1" id="KW-1133">Transmembrane helix</keyword>